<reference evidence="1 2" key="1">
    <citation type="submission" date="2020-05" db="EMBL/GenBank/DDBJ databases">
        <authorList>
            <person name="Kim M.K."/>
        </authorList>
    </citation>
    <scope>NUCLEOTIDE SEQUENCE [LARGE SCALE GENOMIC DNA]</scope>
    <source>
        <strain evidence="1 2">BT25</strain>
    </source>
</reference>
<evidence type="ECO:0000313" key="2">
    <source>
        <dbReference type="Proteomes" id="UP000550508"/>
    </source>
</evidence>
<dbReference type="AlphaFoldDB" id="A0A849VMD9"/>
<accession>A0A849VMD9</accession>
<sequence length="56" mass="6681">MRDDHEFFQALFGNPIDDPLVYDSYRIDEEINLKIFHKMSVMVDIVTYDCYVEFAA</sequence>
<protein>
    <submittedName>
        <fullName evidence="1">Uncharacterized protein</fullName>
    </submittedName>
</protein>
<name>A0A849VMD9_9HYPH</name>
<evidence type="ECO:0000313" key="1">
    <source>
        <dbReference type="EMBL" id="NTS30204.1"/>
    </source>
</evidence>
<gene>
    <name evidence="1" type="ORF">HQ945_02960</name>
</gene>
<dbReference type="Proteomes" id="UP000550508">
    <property type="component" value="Unassembled WGS sequence"/>
</dbReference>
<comment type="caution">
    <text evidence="1">The sequence shown here is derived from an EMBL/GenBank/DDBJ whole genome shotgun (WGS) entry which is preliminary data.</text>
</comment>
<dbReference type="EMBL" id="JABUMX010000001">
    <property type="protein sequence ID" value="NTS30204.1"/>
    <property type="molecule type" value="Genomic_DNA"/>
</dbReference>
<keyword evidence="2" id="KW-1185">Reference proteome</keyword>
<proteinExistence type="predicted"/>
<organism evidence="1 2">
    <name type="scientific">Phyllobacterium pellucidum</name>
    <dbReference type="NCBI Taxonomy" id="2740464"/>
    <lineage>
        <taxon>Bacteria</taxon>
        <taxon>Pseudomonadati</taxon>
        <taxon>Pseudomonadota</taxon>
        <taxon>Alphaproteobacteria</taxon>
        <taxon>Hyphomicrobiales</taxon>
        <taxon>Phyllobacteriaceae</taxon>
        <taxon>Phyllobacterium</taxon>
    </lineage>
</organism>